<evidence type="ECO:0000313" key="3">
    <source>
        <dbReference type="Proteomes" id="UP000277212"/>
    </source>
</evidence>
<keyword evidence="3" id="KW-1185">Reference proteome</keyword>
<protein>
    <submittedName>
        <fullName evidence="2">Uncharacterized protein</fullName>
    </submittedName>
</protein>
<evidence type="ECO:0000256" key="1">
    <source>
        <dbReference type="SAM" id="Phobius"/>
    </source>
</evidence>
<accession>A0A3M2SGQ3</accession>
<organism evidence="2 3">
    <name type="scientific">Fusarium kuroshium</name>
    <dbReference type="NCBI Taxonomy" id="2010991"/>
    <lineage>
        <taxon>Eukaryota</taxon>
        <taxon>Fungi</taxon>
        <taxon>Dikarya</taxon>
        <taxon>Ascomycota</taxon>
        <taxon>Pezizomycotina</taxon>
        <taxon>Sordariomycetes</taxon>
        <taxon>Hypocreomycetidae</taxon>
        <taxon>Hypocreales</taxon>
        <taxon>Nectriaceae</taxon>
        <taxon>Fusarium</taxon>
        <taxon>Fusarium solani species complex</taxon>
    </lineage>
</organism>
<proteinExistence type="predicted"/>
<keyword evidence="1" id="KW-0472">Membrane</keyword>
<dbReference type="AlphaFoldDB" id="A0A3M2SGQ3"/>
<reference evidence="2 3" key="1">
    <citation type="submission" date="2017-06" db="EMBL/GenBank/DDBJ databases">
        <title>Comparative genomic analysis of Ambrosia Fusariam Clade fungi.</title>
        <authorList>
            <person name="Stajich J.E."/>
            <person name="Carrillo J."/>
            <person name="Kijimoto T."/>
            <person name="Eskalen A."/>
            <person name="O'Donnell K."/>
            <person name="Kasson M."/>
        </authorList>
    </citation>
    <scope>NUCLEOTIDE SEQUENCE [LARGE SCALE GENOMIC DNA]</scope>
    <source>
        <strain evidence="2">UCR3666</strain>
    </source>
</reference>
<name>A0A3M2SGQ3_9HYPO</name>
<sequence>MATLSRLRACIAQRDALGAKTLEAFGSLSLSESQERDLFRELLPFIATNSRPPREQQRYDKQDRTADSGDIGRGDGLVSLGLWTSGFWTRKICQDPARRFACRRVVTEGTPFAGAGLGKQGLLAWVTSRDKRQKQPWKVAYNQLLVFLGLAWVFLGSCADGRTHYQRSDSTRSRVSTSAAKAWLQLMGL</sequence>
<dbReference type="Proteomes" id="UP000277212">
    <property type="component" value="Unassembled WGS sequence"/>
</dbReference>
<feature type="transmembrane region" description="Helical" evidence="1">
    <location>
        <begin position="139"/>
        <end position="157"/>
    </location>
</feature>
<gene>
    <name evidence="2" type="ORF">CDV36_003602</name>
</gene>
<comment type="caution">
    <text evidence="2">The sequence shown here is derived from an EMBL/GenBank/DDBJ whole genome shotgun (WGS) entry which is preliminary data.</text>
</comment>
<keyword evidence="1" id="KW-0812">Transmembrane</keyword>
<evidence type="ECO:0000313" key="2">
    <source>
        <dbReference type="EMBL" id="RMJ16701.1"/>
    </source>
</evidence>
<keyword evidence="1" id="KW-1133">Transmembrane helix</keyword>
<dbReference type="EMBL" id="NKUJ01000043">
    <property type="protein sequence ID" value="RMJ16701.1"/>
    <property type="molecule type" value="Genomic_DNA"/>
</dbReference>